<proteinExistence type="predicted"/>
<dbReference type="GO" id="GO:0008168">
    <property type="term" value="F:methyltransferase activity"/>
    <property type="evidence" value="ECO:0007669"/>
    <property type="project" value="UniProtKB-KW"/>
</dbReference>
<dbReference type="Pfam" id="PF00145">
    <property type="entry name" value="DNA_methylase"/>
    <property type="match status" value="1"/>
</dbReference>
<evidence type="ECO:0000313" key="5">
    <source>
        <dbReference type="Proteomes" id="UP000002058"/>
    </source>
</evidence>
<reference evidence="5" key="1">
    <citation type="journal article" date="2009" name="Genome Res.">
        <title>Comparative genomic analyses of the human fungal pathogens Coccidioides and their relatives.</title>
        <authorList>
            <person name="Sharpton T.J."/>
            <person name="Stajich J.E."/>
            <person name="Rounsley S.D."/>
            <person name="Gardner M.J."/>
            <person name="Wortman J.R."/>
            <person name="Jordar V.S."/>
            <person name="Maiti R."/>
            <person name="Kodira C.D."/>
            <person name="Neafsey D.E."/>
            <person name="Zeng Q."/>
            <person name="Hung C.-Y."/>
            <person name="McMahan C."/>
            <person name="Muszewska A."/>
            <person name="Grynberg M."/>
            <person name="Mandel M.A."/>
            <person name="Kellner E.M."/>
            <person name="Barker B.M."/>
            <person name="Galgiani J.N."/>
            <person name="Orbach M.J."/>
            <person name="Kirkland T.N."/>
            <person name="Cole G.T."/>
            <person name="Henn M.R."/>
            <person name="Birren B.W."/>
            <person name="Taylor J.W."/>
        </authorList>
    </citation>
    <scope>NUCLEOTIDE SEQUENCE [LARGE SCALE GENOMIC DNA]</scope>
    <source>
        <strain evidence="5">UAMH 1704</strain>
    </source>
</reference>
<evidence type="ECO:0000256" key="3">
    <source>
        <dbReference type="SAM" id="MobiDB-lite"/>
    </source>
</evidence>
<gene>
    <name evidence="4" type="ORF">UREG_00969</name>
</gene>
<dbReference type="KEGG" id="ure:UREG_00969"/>
<organism evidence="4 5">
    <name type="scientific">Uncinocarpus reesii (strain UAMH 1704)</name>
    <dbReference type="NCBI Taxonomy" id="336963"/>
    <lineage>
        <taxon>Eukaryota</taxon>
        <taxon>Fungi</taxon>
        <taxon>Dikarya</taxon>
        <taxon>Ascomycota</taxon>
        <taxon>Pezizomycotina</taxon>
        <taxon>Eurotiomycetes</taxon>
        <taxon>Eurotiomycetidae</taxon>
        <taxon>Onygenales</taxon>
        <taxon>Onygenaceae</taxon>
        <taxon>Uncinocarpus</taxon>
    </lineage>
</organism>
<dbReference type="SUPFAM" id="SSF53335">
    <property type="entry name" value="S-adenosyl-L-methionine-dependent methyltransferases"/>
    <property type="match status" value="1"/>
</dbReference>
<keyword evidence="1" id="KW-0489">Methyltransferase</keyword>
<keyword evidence="2" id="KW-0808">Transferase</keyword>
<evidence type="ECO:0000256" key="2">
    <source>
        <dbReference type="ARBA" id="ARBA00022679"/>
    </source>
</evidence>
<feature type="compositionally biased region" description="Acidic residues" evidence="3">
    <location>
        <begin position="31"/>
        <end position="44"/>
    </location>
</feature>
<dbReference type="VEuPathDB" id="FungiDB:UREG_00969"/>
<dbReference type="STRING" id="336963.C4JFF5"/>
<sequence>MARILDPTVQNNQANCEPGRQLAESNPRIADEEDSEGVADDINSDEDDLVIQPRISKGTIAKLPSKEEQIPDVVKSHIRTIPPEILRGIYTVMPSSRPKRGLDQSLPPISEIEEIFDDLVAKAEDNDFDGFLQHIGCRELRVATMCSGTEAPLLALEMIADSFKRLYGKSFRMHHLFSAEIEPFKQSYIQRNFSPDILFRDVSELVNNEATTAFGSVRTVPTNPDLLVAGFSCVDFSQLNAHKKSLEEMGESGHTFFPILQYIKRCRPPLVILENVFGAPWAKIAEIYKEIDYNAYHASIDTKNFYLPQTRERGYLLCIDQKKLETEAPGKKGGKASLLARMMKRFERPASSPVTDFLLKQDDPRLRVGINDISVQAAKDRQSVDWTRYKARHLGYRMENGLGDKRPLSRWQDNGTCQMPDFYWHGWTKAQTERVWDTLDVNFLRAIVRGSDFMSKCRVIDLSQGLDRELDQRASGISGCLTPRGQHFISTRGGPLLGIEALALQGIPINKLLLSSESQRDLHDLAGNAMSSPVVGAAILSALILGHKALLPGPPSAGESEKSDIIFLPCSVIKEYLMHDVPAEGLAIPSQSVKELLVKVQQSCRLCYCEAQSGTKRRDMLICSKCNHTACIKCGQNPSHAYEPIPLEHLSARITPMNFEMYLKMGLPMRLQLKGLNRGAFEQFRESWTSKEVIGAWEAFLEVVGPALGEELRFSGISRHRAWTVT</sequence>
<dbReference type="GeneID" id="8441790"/>
<evidence type="ECO:0000256" key="1">
    <source>
        <dbReference type="ARBA" id="ARBA00022603"/>
    </source>
</evidence>
<dbReference type="RefSeq" id="XP_002541453.1">
    <property type="nucleotide sequence ID" value="XM_002541407.1"/>
</dbReference>
<dbReference type="InterPro" id="IPR029063">
    <property type="entry name" value="SAM-dependent_MTases_sf"/>
</dbReference>
<feature type="region of interest" description="Disordered" evidence="3">
    <location>
        <begin position="1"/>
        <end position="44"/>
    </location>
</feature>
<protein>
    <submittedName>
        <fullName evidence="4">Uncharacterized protein</fullName>
    </submittedName>
</protein>
<keyword evidence="5" id="KW-1185">Reference proteome</keyword>
<dbReference type="Gene3D" id="3.40.50.150">
    <property type="entry name" value="Vaccinia Virus protein VP39"/>
    <property type="match status" value="1"/>
</dbReference>
<accession>C4JFF5</accession>
<dbReference type="GO" id="GO:0032259">
    <property type="term" value="P:methylation"/>
    <property type="evidence" value="ECO:0007669"/>
    <property type="project" value="UniProtKB-KW"/>
</dbReference>
<dbReference type="AlphaFoldDB" id="C4JFF5"/>
<dbReference type="Proteomes" id="UP000002058">
    <property type="component" value="Unassembled WGS sequence"/>
</dbReference>
<dbReference type="InParanoid" id="C4JFF5"/>
<dbReference type="OrthoDB" id="4169731at2759"/>
<name>C4JFF5_UNCRE</name>
<evidence type="ECO:0000313" key="4">
    <source>
        <dbReference type="EMBL" id="EEP76120.1"/>
    </source>
</evidence>
<dbReference type="HOGENOM" id="CLU_381394_0_0_1"/>
<dbReference type="EMBL" id="CH476615">
    <property type="protein sequence ID" value="EEP76120.1"/>
    <property type="molecule type" value="Genomic_DNA"/>
</dbReference>
<dbReference type="eggNOG" id="KOG0298">
    <property type="taxonomic scope" value="Eukaryota"/>
</dbReference>
<dbReference type="InterPro" id="IPR001525">
    <property type="entry name" value="C5_MeTfrase"/>
</dbReference>